<dbReference type="AlphaFoldDB" id="A0AAW1NRS8"/>
<dbReference type="SMART" id="SM00881">
    <property type="entry name" value="CoA_binding"/>
    <property type="match status" value="1"/>
</dbReference>
<evidence type="ECO:0000259" key="1">
    <source>
        <dbReference type="SMART" id="SM00881"/>
    </source>
</evidence>
<name>A0AAW1NRS8_9CHLO</name>
<dbReference type="Proteomes" id="UP001465755">
    <property type="component" value="Unassembled WGS sequence"/>
</dbReference>
<organism evidence="2 3">
    <name type="scientific">Symbiochloris irregularis</name>
    <dbReference type="NCBI Taxonomy" id="706552"/>
    <lineage>
        <taxon>Eukaryota</taxon>
        <taxon>Viridiplantae</taxon>
        <taxon>Chlorophyta</taxon>
        <taxon>core chlorophytes</taxon>
        <taxon>Trebouxiophyceae</taxon>
        <taxon>Trebouxiales</taxon>
        <taxon>Trebouxiaceae</taxon>
        <taxon>Symbiochloris</taxon>
    </lineage>
</organism>
<sequence length="146" mass="15905">MAASVVDSETALKIARRAKRVAVLGIKPESKAGQPAYEVPSFLADTGVQVIPVPVYFPELTSVLGQKVYRKLIDIPGGPVDVVDVFRRPQDLPQHTEDIIAAKPRVVWLQTGISNSEVEGQLVAAGIDVVVDRCLMVDRRTALSRY</sequence>
<proteinExistence type="predicted"/>
<dbReference type="InterPro" id="IPR036291">
    <property type="entry name" value="NAD(P)-bd_dom_sf"/>
</dbReference>
<accession>A0AAW1NRS8</accession>
<dbReference type="Gene3D" id="3.40.50.720">
    <property type="entry name" value="NAD(P)-binding Rossmann-like Domain"/>
    <property type="match status" value="1"/>
</dbReference>
<dbReference type="EMBL" id="JALJOQ010000166">
    <property type="protein sequence ID" value="KAK9792231.1"/>
    <property type="molecule type" value="Genomic_DNA"/>
</dbReference>
<keyword evidence="3" id="KW-1185">Reference proteome</keyword>
<reference evidence="2 3" key="1">
    <citation type="journal article" date="2024" name="Nat. Commun.">
        <title>Phylogenomics reveals the evolutionary origins of lichenization in chlorophyte algae.</title>
        <authorList>
            <person name="Puginier C."/>
            <person name="Libourel C."/>
            <person name="Otte J."/>
            <person name="Skaloud P."/>
            <person name="Haon M."/>
            <person name="Grisel S."/>
            <person name="Petersen M."/>
            <person name="Berrin J.G."/>
            <person name="Delaux P.M."/>
            <person name="Dal Grande F."/>
            <person name="Keller J."/>
        </authorList>
    </citation>
    <scope>NUCLEOTIDE SEQUENCE [LARGE SCALE GENOMIC DNA]</scope>
    <source>
        <strain evidence="2 3">SAG 2036</strain>
    </source>
</reference>
<comment type="caution">
    <text evidence="2">The sequence shown here is derived from an EMBL/GenBank/DDBJ whole genome shotgun (WGS) entry which is preliminary data.</text>
</comment>
<dbReference type="Pfam" id="PF13380">
    <property type="entry name" value="CoA_binding_2"/>
    <property type="match status" value="1"/>
</dbReference>
<gene>
    <name evidence="2" type="ORF">WJX73_001170</name>
</gene>
<feature type="domain" description="CoA-binding" evidence="1">
    <location>
        <begin position="14"/>
        <end position="113"/>
    </location>
</feature>
<dbReference type="PANTHER" id="PTHR33303">
    <property type="entry name" value="CYTOPLASMIC PROTEIN-RELATED"/>
    <property type="match status" value="1"/>
</dbReference>
<evidence type="ECO:0000313" key="3">
    <source>
        <dbReference type="Proteomes" id="UP001465755"/>
    </source>
</evidence>
<dbReference type="InterPro" id="IPR003781">
    <property type="entry name" value="CoA-bd"/>
</dbReference>
<protein>
    <recommendedName>
        <fullName evidence="1">CoA-binding domain-containing protein</fullName>
    </recommendedName>
</protein>
<dbReference type="PANTHER" id="PTHR33303:SF2">
    <property type="entry name" value="COA-BINDING DOMAIN-CONTAINING PROTEIN"/>
    <property type="match status" value="1"/>
</dbReference>
<dbReference type="SUPFAM" id="SSF51735">
    <property type="entry name" value="NAD(P)-binding Rossmann-fold domains"/>
    <property type="match status" value="1"/>
</dbReference>
<evidence type="ECO:0000313" key="2">
    <source>
        <dbReference type="EMBL" id="KAK9792231.1"/>
    </source>
</evidence>